<dbReference type="InterPro" id="IPR052210">
    <property type="entry name" value="LysM1-like"/>
</dbReference>
<dbReference type="EMBL" id="JASJQH010000513">
    <property type="protein sequence ID" value="KAK9764015.1"/>
    <property type="molecule type" value="Genomic_DNA"/>
</dbReference>
<feature type="domain" description="LysM" evidence="3">
    <location>
        <begin position="53"/>
        <end position="97"/>
    </location>
</feature>
<dbReference type="PROSITE" id="PS51782">
    <property type="entry name" value="LYSM"/>
    <property type="match status" value="3"/>
</dbReference>
<sequence>MSNPGFDCDRLYVGQLICRPGGGAPTATTTIPTTATSVTSTSTPSVSCQKGASQYSVKSGDTCYAIATKYTISVESLQAANPSVKCDQLTVGLTMCIPPAVSSPTATPKPTVTPPPKCASGTTSYSVKSGDSCSAIATKNGINVDRLLSVNPKLKCDQLAIGQLVCIPPLCQNGEKSSPVKAGDTCDKITKAWKVTLAQLLKSNIGIDCNKLAIGQLICRPAA</sequence>
<dbReference type="CDD" id="cd00118">
    <property type="entry name" value="LysM"/>
    <property type="match status" value="3"/>
</dbReference>
<comment type="caution">
    <text evidence="4">The sequence shown here is derived from an EMBL/GenBank/DDBJ whole genome shotgun (WGS) entry which is preliminary data.</text>
</comment>
<dbReference type="InterPro" id="IPR036779">
    <property type="entry name" value="LysM_dom_sf"/>
</dbReference>
<evidence type="ECO:0000256" key="2">
    <source>
        <dbReference type="ARBA" id="ARBA00023026"/>
    </source>
</evidence>
<evidence type="ECO:0000256" key="1">
    <source>
        <dbReference type="ARBA" id="ARBA00022669"/>
    </source>
</evidence>
<dbReference type="SUPFAM" id="SSF54106">
    <property type="entry name" value="LysM domain"/>
    <property type="match status" value="3"/>
</dbReference>
<dbReference type="PANTHER" id="PTHR34997">
    <property type="entry name" value="AM15"/>
    <property type="match status" value="1"/>
</dbReference>
<feature type="domain" description="LysM" evidence="3">
    <location>
        <begin position="176"/>
        <end position="220"/>
    </location>
</feature>
<dbReference type="Proteomes" id="UP001479436">
    <property type="component" value="Unassembled WGS sequence"/>
</dbReference>
<dbReference type="PANTHER" id="PTHR34997:SF1">
    <property type="entry name" value="PEPTIDOGLYCAN-BINDING LYSIN DOMAIN"/>
    <property type="match status" value="1"/>
</dbReference>
<evidence type="ECO:0000259" key="3">
    <source>
        <dbReference type="PROSITE" id="PS51782"/>
    </source>
</evidence>
<organism evidence="4 5">
    <name type="scientific">Basidiobolus ranarum</name>
    <dbReference type="NCBI Taxonomy" id="34480"/>
    <lineage>
        <taxon>Eukaryota</taxon>
        <taxon>Fungi</taxon>
        <taxon>Fungi incertae sedis</taxon>
        <taxon>Zoopagomycota</taxon>
        <taxon>Entomophthoromycotina</taxon>
        <taxon>Basidiobolomycetes</taxon>
        <taxon>Basidiobolales</taxon>
        <taxon>Basidiobolaceae</taxon>
        <taxon>Basidiobolus</taxon>
    </lineage>
</organism>
<keyword evidence="5" id="KW-1185">Reference proteome</keyword>
<dbReference type="SMART" id="SM00257">
    <property type="entry name" value="LysM"/>
    <property type="match status" value="3"/>
</dbReference>
<dbReference type="Gene3D" id="3.10.350.10">
    <property type="entry name" value="LysM domain"/>
    <property type="match status" value="3"/>
</dbReference>
<evidence type="ECO:0000313" key="5">
    <source>
        <dbReference type="Proteomes" id="UP001479436"/>
    </source>
</evidence>
<reference evidence="4 5" key="1">
    <citation type="submission" date="2023-04" db="EMBL/GenBank/DDBJ databases">
        <title>Genome of Basidiobolus ranarum AG-B5.</title>
        <authorList>
            <person name="Stajich J.E."/>
            <person name="Carter-House D."/>
            <person name="Gryganskyi A."/>
        </authorList>
    </citation>
    <scope>NUCLEOTIDE SEQUENCE [LARGE SCALE GENOMIC DNA]</scope>
    <source>
        <strain evidence="4 5">AG-B5</strain>
    </source>
</reference>
<dbReference type="Pfam" id="PF01476">
    <property type="entry name" value="LysM"/>
    <property type="match status" value="3"/>
</dbReference>
<accession>A0ABR2WR70</accession>
<gene>
    <name evidence="4" type="ORF">K7432_008847</name>
</gene>
<keyword evidence="2" id="KW-0843">Virulence</keyword>
<feature type="domain" description="LysM" evidence="3">
    <location>
        <begin position="123"/>
        <end position="167"/>
    </location>
</feature>
<protein>
    <recommendedName>
        <fullName evidence="3">LysM domain-containing protein</fullName>
    </recommendedName>
</protein>
<name>A0ABR2WR70_9FUNG</name>
<dbReference type="InterPro" id="IPR018392">
    <property type="entry name" value="LysM"/>
</dbReference>
<evidence type="ECO:0000313" key="4">
    <source>
        <dbReference type="EMBL" id="KAK9764015.1"/>
    </source>
</evidence>
<proteinExistence type="predicted"/>
<keyword evidence="1" id="KW-0147">Chitin-binding</keyword>